<dbReference type="AlphaFoldDB" id="A0A318ZI05"/>
<proteinExistence type="predicted"/>
<feature type="compositionally biased region" description="Polar residues" evidence="1">
    <location>
        <begin position="1"/>
        <end position="33"/>
    </location>
</feature>
<protein>
    <submittedName>
        <fullName evidence="2">Uncharacterized protein</fullName>
    </submittedName>
</protein>
<sequence>MKRQTPNPNSHPKPTHTHNTPRTIINPSSISTRRQNHSNHILPIMRNRQLAHPPPSPVPIRIRILTLTLTLTPRMIAQIHHLRPPLVHLTHPHNHILPTELRRPARCRLARGLLGGEPPREPAGYFRGYLGGVRVCEGWGRSLGLWLGLRRGLGRGLLQLWLGCGQGRKPGVEVCVLARVEDAAGEAGEVGAVLAGEEAGDAREVDDVGADVEGERKGQWRLHCGSLVIWGDAWAVVVRR</sequence>
<keyword evidence="3" id="KW-1185">Reference proteome</keyword>
<dbReference type="GeneID" id="37072419"/>
<name>A0A318ZI05_9EURO</name>
<dbReference type="EMBL" id="KZ821225">
    <property type="protein sequence ID" value="PYH47201.1"/>
    <property type="molecule type" value="Genomic_DNA"/>
</dbReference>
<dbReference type="Proteomes" id="UP000248349">
    <property type="component" value="Unassembled WGS sequence"/>
</dbReference>
<gene>
    <name evidence="2" type="ORF">BP01DRAFT_228706</name>
</gene>
<organism evidence="2 3">
    <name type="scientific">Aspergillus saccharolyticus JOP 1030-1</name>
    <dbReference type="NCBI Taxonomy" id="1450539"/>
    <lineage>
        <taxon>Eukaryota</taxon>
        <taxon>Fungi</taxon>
        <taxon>Dikarya</taxon>
        <taxon>Ascomycota</taxon>
        <taxon>Pezizomycotina</taxon>
        <taxon>Eurotiomycetes</taxon>
        <taxon>Eurotiomycetidae</taxon>
        <taxon>Eurotiales</taxon>
        <taxon>Aspergillaceae</taxon>
        <taxon>Aspergillus</taxon>
        <taxon>Aspergillus subgen. Circumdati</taxon>
    </lineage>
</organism>
<dbReference type="RefSeq" id="XP_025433183.1">
    <property type="nucleotide sequence ID" value="XM_025571191.1"/>
</dbReference>
<accession>A0A318ZI05</accession>
<evidence type="ECO:0000313" key="3">
    <source>
        <dbReference type="Proteomes" id="UP000248349"/>
    </source>
</evidence>
<evidence type="ECO:0000256" key="1">
    <source>
        <dbReference type="SAM" id="MobiDB-lite"/>
    </source>
</evidence>
<feature type="region of interest" description="Disordered" evidence="1">
    <location>
        <begin position="1"/>
        <end position="35"/>
    </location>
</feature>
<evidence type="ECO:0000313" key="2">
    <source>
        <dbReference type="EMBL" id="PYH47201.1"/>
    </source>
</evidence>
<reference evidence="2 3" key="1">
    <citation type="submission" date="2016-12" db="EMBL/GenBank/DDBJ databases">
        <title>The genomes of Aspergillus section Nigri reveals drivers in fungal speciation.</title>
        <authorList>
            <consortium name="DOE Joint Genome Institute"/>
            <person name="Vesth T.C."/>
            <person name="Nybo J."/>
            <person name="Theobald S."/>
            <person name="Brandl J."/>
            <person name="Frisvad J.C."/>
            <person name="Nielsen K.F."/>
            <person name="Lyhne E.K."/>
            <person name="Kogle M.E."/>
            <person name="Kuo A."/>
            <person name="Riley R."/>
            <person name="Clum A."/>
            <person name="Nolan M."/>
            <person name="Lipzen A."/>
            <person name="Salamov A."/>
            <person name="Henrissat B."/>
            <person name="Wiebenga A."/>
            <person name="De Vries R.P."/>
            <person name="Grigoriev I.V."/>
            <person name="Mortensen U.H."/>
            <person name="Andersen M.R."/>
            <person name="Baker S.E."/>
        </authorList>
    </citation>
    <scope>NUCLEOTIDE SEQUENCE [LARGE SCALE GENOMIC DNA]</scope>
    <source>
        <strain evidence="2 3">JOP 1030-1</strain>
    </source>
</reference>